<dbReference type="SMART" id="SM00275">
    <property type="entry name" value="G_alpha"/>
    <property type="match status" value="1"/>
</dbReference>
<dbReference type="InterPro" id="IPR001019">
    <property type="entry name" value="Gprotein_alpha_su"/>
</dbReference>
<dbReference type="GO" id="GO:0007188">
    <property type="term" value="P:adenylate cyclase-modulating G protein-coupled receptor signaling pathway"/>
    <property type="evidence" value="ECO:0007669"/>
    <property type="project" value="TreeGrafter"/>
</dbReference>
<name>A0AA36FTG6_9BILA</name>
<comment type="subunit">
    <text evidence="1">G proteins are composed of 3 units; alpha, beta and gamma. The alpha chain contains the guanine nucleotide binding site.</text>
</comment>
<evidence type="ECO:0000256" key="9">
    <source>
        <dbReference type="PIRSR" id="PIRSR601019-1"/>
    </source>
</evidence>
<dbReference type="EMBL" id="CATQJA010001227">
    <property type="protein sequence ID" value="CAJ0566378.1"/>
    <property type="molecule type" value="Genomic_DNA"/>
</dbReference>
<feature type="binding site" evidence="9">
    <location>
        <position position="337"/>
    </location>
    <ligand>
        <name>GTP</name>
        <dbReference type="ChEBI" id="CHEBI:37565"/>
    </ligand>
</feature>
<dbReference type="PANTHER" id="PTHR10218">
    <property type="entry name" value="GTP-BINDING PROTEIN ALPHA SUBUNIT"/>
    <property type="match status" value="1"/>
</dbReference>
<feature type="non-terminal residue" evidence="11">
    <location>
        <position position="1"/>
    </location>
</feature>
<dbReference type="Gene3D" id="3.40.50.300">
    <property type="entry name" value="P-loop containing nucleotide triphosphate hydrolases"/>
    <property type="match status" value="1"/>
</dbReference>
<dbReference type="FunFam" id="3.40.50.300:FF:000692">
    <property type="entry name" value="Guanine nucleotide-binding protein subunit alpha"/>
    <property type="match status" value="1"/>
</dbReference>
<protein>
    <submittedName>
        <fullName evidence="11">Uncharacterized protein</fullName>
    </submittedName>
</protein>
<feature type="binding site" evidence="9">
    <location>
        <begin position="214"/>
        <end position="218"/>
    </location>
    <ligand>
        <name>GTP</name>
        <dbReference type="ChEBI" id="CHEBI:37565"/>
    </ligand>
</feature>
<feature type="binding site" evidence="9">
    <location>
        <begin position="58"/>
        <end position="63"/>
    </location>
    <ligand>
        <name>GTP</name>
        <dbReference type="ChEBI" id="CHEBI:37565"/>
    </ligand>
</feature>
<reference evidence="11" key="1">
    <citation type="submission" date="2023-06" db="EMBL/GenBank/DDBJ databases">
        <authorList>
            <person name="Delattre M."/>
        </authorList>
    </citation>
    <scope>NUCLEOTIDE SEQUENCE</scope>
    <source>
        <strain evidence="11">AF72</strain>
    </source>
</reference>
<keyword evidence="7" id="KW-0807">Transducer</keyword>
<evidence type="ECO:0000256" key="6">
    <source>
        <dbReference type="ARBA" id="ARBA00023139"/>
    </source>
</evidence>
<keyword evidence="10" id="KW-0460">Magnesium</keyword>
<sequence length="359" mass="41498">MFSAQKWDPRRRGLDAKWAGFAVLQEIQRTATPNPLSLRGDDDDSYEIIRLLLLGAAESGKTTILEQIRIMFKQHFTEAELFHRKAFIYNTILRNIRHLVQRTRQIGLQYSNPESEGLADLILNQGETQYGHFTGEVENAICRIWADPATQQVYTKRSEINLNDSIKYFLDNFQAINKMDFRPSPNDLIMSYVPTVGVQNIIFTTNNRSFQLFDMGGQRIDRRKWATMYDGIDTIFFCLAISEYDQVMDEDGVTNRLTDALCLLEKIVQEPKFSSIPIFLFLNEVDVFREKLPAFPLADYLPEYDGSSIDDALDFIEKLATSKMAGHQENYVFRTVAIDTDDMSKVLHDIFKILLKKKR</sequence>
<dbReference type="Proteomes" id="UP001177023">
    <property type="component" value="Unassembled WGS sequence"/>
</dbReference>
<evidence type="ECO:0000256" key="7">
    <source>
        <dbReference type="ARBA" id="ARBA00023224"/>
    </source>
</evidence>
<feature type="binding site" evidence="10">
    <location>
        <position position="195"/>
    </location>
    <ligand>
        <name>Mg(2+)</name>
        <dbReference type="ChEBI" id="CHEBI:18420"/>
    </ligand>
</feature>
<dbReference type="SUPFAM" id="SSF47895">
    <property type="entry name" value="Transducin (alpha subunit), insertion domain"/>
    <property type="match status" value="1"/>
</dbReference>
<dbReference type="InterPro" id="IPR027417">
    <property type="entry name" value="P-loop_NTPase"/>
</dbReference>
<evidence type="ECO:0000256" key="3">
    <source>
        <dbReference type="ARBA" id="ARBA00022723"/>
    </source>
</evidence>
<dbReference type="GO" id="GO:0005737">
    <property type="term" value="C:cytoplasm"/>
    <property type="evidence" value="ECO:0007669"/>
    <property type="project" value="TreeGrafter"/>
</dbReference>
<keyword evidence="2" id="KW-0519">Myristate</keyword>
<dbReference type="GO" id="GO:0031683">
    <property type="term" value="F:G-protein beta/gamma-subunit complex binding"/>
    <property type="evidence" value="ECO:0007669"/>
    <property type="project" value="InterPro"/>
</dbReference>
<evidence type="ECO:0000256" key="4">
    <source>
        <dbReference type="ARBA" id="ARBA00022741"/>
    </source>
</evidence>
<dbReference type="GO" id="GO:0003924">
    <property type="term" value="F:GTPase activity"/>
    <property type="evidence" value="ECO:0007669"/>
    <property type="project" value="InterPro"/>
</dbReference>
<dbReference type="PROSITE" id="PS51882">
    <property type="entry name" value="G_ALPHA"/>
    <property type="match status" value="1"/>
</dbReference>
<keyword evidence="4 9" id="KW-0547">Nucleotide-binding</keyword>
<organism evidence="11 12">
    <name type="scientific">Mesorhabditis spiculigera</name>
    <dbReference type="NCBI Taxonomy" id="96644"/>
    <lineage>
        <taxon>Eukaryota</taxon>
        <taxon>Metazoa</taxon>
        <taxon>Ecdysozoa</taxon>
        <taxon>Nematoda</taxon>
        <taxon>Chromadorea</taxon>
        <taxon>Rhabditida</taxon>
        <taxon>Rhabditina</taxon>
        <taxon>Rhabditomorpha</taxon>
        <taxon>Rhabditoidea</taxon>
        <taxon>Rhabditidae</taxon>
        <taxon>Mesorhabditinae</taxon>
        <taxon>Mesorhabditis</taxon>
    </lineage>
</organism>
<evidence type="ECO:0000256" key="2">
    <source>
        <dbReference type="ARBA" id="ARBA00022707"/>
    </source>
</evidence>
<keyword evidence="8" id="KW-0449">Lipoprotein</keyword>
<accession>A0AA36FTG6</accession>
<dbReference type="GO" id="GO:0001664">
    <property type="term" value="F:G protein-coupled receptor binding"/>
    <property type="evidence" value="ECO:0007669"/>
    <property type="project" value="TreeGrafter"/>
</dbReference>
<keyword evidence="5 9" id="KW-0342">GTP-binding</keyword>
<evidence type="ECO:0000256" key="1">
    <source>
        <dbReference type="ARBA" id="ARBA00011356"/>
    </source>
</evidence>
<dbReference type="GO" id="GO:0005834">
    <property type="term" value="C:heterotrimeric G-protein complex"/>
    <property type="evidence" value="ECO:0007669"/>
    <property type="project" value="TreeGrafter"/>
</dbReference>
<feature type="binding site" evidence="10">
    <location>
        <position position="62"/>
    </location>
    <ligand>
        <name>Mg(2+)</name>
        <dbReference type="ChEBI" id="CHEBI:18420"/>
    </ligand>
</feature>
<dbReference type="GO" id="GO:0046872">
    <property type="term" value="F:metal ion binding"/>
    <property type="evidence" value="ECO:0007669"/>
    <property type="project" value="UniProtKB-KW"/>
</dbReference>
<evidence type="ECO:0000256" key="5">
    <source>
        <dbReference type="ARBA" id="ARBA00023134"/>
    </source>
</evidence>
<dbReference type="InterPro" id="IPR011025">
    <property type="entry name" value="GproteinA_insert"/>
</dbReference>
<dbReference type="PRINTS" id="PR00318">
    <property type="entry name" value="GPROTEINA"/>
</dbReference>
<keyword evidence="12" id="KW-1185">Reference proteome</keyword>
<dbReference type="Pfam" id="PF00503">
    <property type="entry name" value="G-alpha"/>
    <property type="match status" value="1"/>
</dbReference>
<dbReference type="PANTHER" id="PTHR10218:SF210">
    <property type="entry name" value="GUANINE NUCLEOTIDE-BINDING PROTEIN ALPHA-13 SUBUNIT"/>
    <property type="match status" value="1"/>
</dbReference>
<dbReference type="AlphaFoldDB" id="A0AA36FTG6"/>
<feature type="binding site" evidence="9">
    <location>
        <begin position="283"/>
        <end position="286"/>
    </location>
    <ligand>
        <name>GTP</name>
        <dbReference type="ChEBI" id="CHEBI:37565"/>
    </ligand>
</feature>
<gene>
    <name evidence="11" type="ORF">MSPICULIGERA_LOCUS4984</name>
</gene>
<comment type="caution">
    <text evidence="11">The sequence shown here is derived from an EMBL/GenBank/DDBJ whole genome shotgun (WGS) entry which is preliminary data.</text>
</comment>
<evidence type="ECO:0000256" key="8">
    <source>
        <dbReference type="ARBA" id="ARBA00023288"/>
    </source>
</evidence>
<evidence type="ECO:0000256" key="10">
    <source>
        <dbReference type="PIRSR" id="PIRSR601019-2"/>
    </source>
</evidence>
<dbReference type="Gene3D" id="1.10.400.10">
    <property type="entry name" value="GI Alpha 1, domain 2-like"/>
    <property type="match status" value="1"/>
</dbReference>
<feature type="binding site" evidence="9">
    <location>
        <begin position="164"/>
        <end position="165"/>
    </location>
    <ligand>
        <name>GTP</name>
        <dbReference type="ChEBI" id="CHEBI:37565"/>
    </ligand>
</feature>
<evidence type="ECO:0000313" key="11">
    <source>
        <dbReference type="EMBL" id="CAJ0566378.1"/>
    </source>
</evidence>
<dbReference type="CDD" id="cd00066">
    <property type="entry name" value="G-alpha"/>
    <property type="match status" value="1"/>
</dbReference>
<evidence type="ECO:0000313" key="12">
    <source>
        <dbReference type="Proteomes" id="UP001177023"/>
    </source>
</evidence>
<dbReference type="GO" id="GO:0005525">
    <property type="term" value="F:GTP binding"/>
    <property type="evidence" value="ECO:0007669"/>
    <property type="project" value="UniProtKB-KW"/>
</dbReference>
<proteinExistence type="predicted"/>
<keyword evidence="6" id="KW-0564">Palmitate</keyword>
<keyword evidence="3 10" id="KW-0479">Metal-binding</keyword>
<dbReference type="SUPFAM" id="SSF52540">
    <property type="entry name" value="P-loop containing nucleoside triphosphate hydrolases"/>
    <property type="match status" value="1"/>
</dbReference>